<comment type="caution">
    <text evidence="1">The sequence shown here is derived from an EMBL/GenBank/DDBJ whole genome shotgun (WGS) entry which is preliminary data.</text>
</comment>
<dbReference type="Proteomes" id="UP000321168">
    <property type="component" value="Unassembled WGS sequence"/>
</dbReference>
<accession>A0A5C6V888</accession>
<dbReference type="InterPro" id="IPR025293">
    <property type="entry name" value="YfiR/HmsC-like"/>
</dbReference>
<keyword evidence="2" id="KW-1185">Reference proteome</keyword>
<evidence type="ECO:0000313" key="2">
    <source>
        <dbReference type="Proteomes" id="UP000321168"/>
    </source>
</evidence>
<organism evidence="1 2">
    <name type="scientific">Luteibaculum oceani</name>
    <dbReference type="NCBI Taxonomy" id="1294296"/>
    <lineage>
        <taxon>Bacteria</taxon>
        <taxon>Pseudomonadati</taxon>
        <taxon>Bacteroidota</taxon>
        <taxon>Flavobacteriia</taxon>
        <taxon>Flavobacteriales</taxon>
        <taxon>Luteibaculaceae</taxon>
        <taxon>Luteibaculum</taxon>
    </lineage>
</organism>
<dbReference type="EMBL" id="VORB01000004">
    <property type="protein sequence ID" value="TXC81553.1"/>
    <property type="molecule type" value="Genomic_DNA"/>
</dbReference>
<dbReference type="Pfam" id="PF13689">
    <property type="entry name" value="DUF4154"/>
    <property type="match status" value="1"/>
</dbReference>
<dbReference type="RefSeq" id="WP_147014282.1">
    <property type="nucleotide sequence ID" value="NZ_VORB01000004.1"/>
</dbReference>
<evidence type="ECO:0000313" key="1">
    <source>
        <dbReference type="EMBL" id="TXC81553.1"/>
    </source>
</evidence>
<reference evidence="1 2" key="1">
    <citation type="submission" date="2019-08" db="EMBL/GenBank/DDBJ databases">
        <title>Genome of Luteibaculum oceani JCM 18817.</title>
        <authorList>
            <person name="Bowman J.P."/>
        </authorList>
    </citation>
    <scope>NUCLEOTIDE SEQUENCE [LARGE SCALE GENOMIC DNA]</scope>
    <source>
        <strain evidence="1 2">JCM 18817</strain>
    </source>
</reference>
<dbReference type="AlphaFoldDB" id="A0A5C6V888"/>
<gene>
    <name evidence="1" type="ORF">FRX97_05975</name>
</gene>
<sequence>MDRLVKTALIVGLLLIVNGWPFPVQAQSSVSREYQLKAAFIYNFCQFVNWPEASFQNTNNTLVIAVVGENPFGNVLTELVKNQQIGGRKVVVKRASDLASAAESHIIFVPSNYRFGMDEWKTKGSSNALIIGESDSFLDKGGMIRFYTADNKLKFQVHLDKVQEQDFKISSKLLKMATLY</sequence>
<name>A0A5C6V888_9FLAO</name>
<proteinExistence type="predicted"/>
<dbReference type="OrthoDB" id="1342147at2"/>
<protein>
    <submittedName>
        <fullName evidence="1">YfiR family protein</fullName>
    </submittedName>
</protein>